<comment type="function">
    <text evidence="9">Thyroid hormone-binding protein. Probably transports thyroxine from the bloodstream to the brain.</text>
</comment>
<evidence type="ECO:0000256" key="7">
    <source>
        <dbReference type="ARBA" id="ARBA00022702"/>
    </source>
</evidence>
<evidence type="ECO:0000256" key="4">
    <source>
        <dbReference type="ARBA" id="ARBA00022448"/>
    </source>
</evidence>
<dbReference type="STRING" id="1676925.ENSPKIP00000017776"/>
<name>A0A3B3RJA5_9TELE</name>
<evidence type="ECO:0000256" key="6">
    <source>
        <dbReference type="ARBA" id="ARBA00022641"/>
    </source>
</evidence>
<evidence type="ECO:0000256" key="1">
    <source>
        <dbReference type="ARBA" id="ARBA00004613"/>
    </source>
</evidence>
<evidence type="ECO:0000313" key="11">
    <source>
        <dbReference type="Ensembl" id="ENSPKIP00000017776.1"/>
    </source>
</evidence>
<keyword evidence="9" id="KW-0732">Signal</keyword>
<dbReference type="Gene3D" id="2.60.40.180">
    <property type="entry name" value="Transthyretin/hydroxyisourate hydrolase domain"/>
    <property type="match status" value="1"/>
</dbReference>
<sequence>MTRTALSLLAAITVLFCDATPEDYKTCPLMVKVLDAVSGLPASAVKLEAYRHTDNNWSLIQEGATDNTGEVHGLIEEKDFVPGLYKVVFQTKAYWKSKDQEAFHETAEVIFTAHGQGHRHYTLALLLSPYSYSTTAVVTNPQE</sequence>
<dbReference type="PANTHER" id="PTHR10395">
    <property type="entry name" value="URICASE AND TRANSTHYRETIN-RELATED"/>
    <property type="match status" value="1"/>
</dbReference>
<keyword evidence="6" id="KW-0765">Sulfation</keyword>
<feature type="signal peptide" evidence="9">
    <location>
        <begin position="1"/>
        <end position="19"/>
    </location>
</feature>
<comment type="subunit">
    <text evidence="9">Homotetramer.</text>
</comment>
<dbReference type="InterPro" id="IPR000895">
    <property type="entry name" value="Transthyretin/HIU_hydrolase"/>
</dbReference>
<reference evidence="11" key="1">
    <citation type="submission" date="2025-08" db="UniProtKB">
        <authorList>
            <consortium name="Ensembl"/>
        </authorList>
    </citation>
    <scope>IDENTIFICATION</scope>
</reference>
<dbReference type="PRINTS" id="PR00189">
    <property type="entry name" value="TRNSTHYRETIN"/>
</dbReference>
<dbReference type="AlphaFoldDB" id="A0A3B3RJA5"/>
<evidence type="ECO:0000256" key="8">
    <source>
        <dbReference type="ARBA" id="ARBA00022920"/>
    </source>
</evidence>
<evidence type="ECO:0000313" key="12">
    <source>
        <dbReference type="Proteomes" id="UP000261540"/>
    </source>
</evidence>
<keyword evidence="8 9" id="KW-0795">Thyroid hormone</keyword>
<evidence type="ECO:0000256" key="2">
    <source>
        <dbReference type="ARBA" id="ARBA00007893"/>
    </source>
</evidence>
<feature type="chain" id="PRO_5017100014" description="Transthyretin" evidence="9">
    <location>
        <begin position="20"/>
        <end position="143"/>
    </location>
</feature>
<dbReference type="SMART" id="SM00095">
    <property type="entry name" value="TR_THY"/>
    <property type="match status" value="1"/>
</dbReference>
<dbReference type="CTD" id="7276"/>
<dbReference type="KEGG" id="pki:111845995"/>
<evidence type="ECO:0000256" key="9">
    <source>
        <dbReference type="RuleBase" id="RU361269"/>
    </source>
</evidence>
<dbReference type="GeneTree" id="ENSGT00940000153229"/>
<dbReference type="SUPFAM" id="SSF49472">
    <property type="entry name" value="Transthyretin (synonym: prealbumin)"/>
    <property type="match status" value="1"/>
</dbReference>
<keyword evidence="5 9" id="KW-0964">Secreted</keyword>
<feature type="domain" description="Transthyretin/hydroxyisourate hydrolase" evidence="10">
    <location>
        <begin position="23"/>
        <end position="143"/>
    </location>
</feature>
<dbReference type="InterPro" id="IPR023416">
    <property type="entry name" value="Transthyretin/HIU_hydrolase_d"/>
</dbReference>
<dbReference type="GO" id="GO:0005179">
    <property type="term" value="F:hormone activity"/>
    <property type="evidence" value="ECO:0007669"/>
    <property type="project" value="UniProtKB-UniRule"/>
</dbReference>
<dbReference type="OrthoDB" id="10265230at2759"/>
<evidence type="ECO:0000259" key="10">
    <source>
        <dbReference type="SMART" id="SM00095"/>
    </source>
</evidence>
<evidence type="ECO:0000256" key="3">
    <source>
        <dbReference type="ARBA" id="ARBA00021606"/>
    </source>
</evidence>
<proteinExistence type="inferred from homology"/>
<organism evidence="11 12">
    <name type="scientific">Paramormyrops kingsleyae</name>
    <dbReference type="NCBI Taxonomy" id="1676925"/>
    <lineage>
        <taxon>Eukaryota</taxon>
        <taxon>Metazoa</taxon>
        <taxon>Chordata</taxon>
        <taxon>Craniata</taxon>
        <taxon>Vertebrata</taxon>
        <taxon>Euteleostomi</taxon>
        <taxon>Actinopterygii</taxon>
        <taxon>Neopterygii</taxon>
        <taxon>Teleostei</taxon>
        <taxon>Osteoglossocephala</taxon>
        <taxon>Osteoglossomorpha</taxon>
        <taxon>Osteoglossiformes</taxon>
        <taxon>Mormyridae</taxon>
        <taxon>Paramormyrops</taxon>
    </lineage>
</organism>
<dbReference type="Ensembl" id="ENSPKIT00000042296.1">
    <property type="protein sequence ID" value="ENSPKIP00000017776.1"/>
    <property type="gene ID" value="ENSPKIG00000003564.1"/>
</dbReference>
<accession>A0A3B3RJA5</accession>
<dbReference type="GO" id="GO:0070324">
    <property type="term" value="F:thyroid hormone binding"/>
    <property type="evidence" value="ECO:0007669"/>
    <property type="project" value="UniProtKB-UniRule"/>
</dbReference>
<reference evidence="11" key="2">
    <citation type="submission" date="2025-09" db="UniProtKB">
        <authorList>
            <consortium name="Ensembl"/>
        </authorList>
    </citation>
    <scope>IDENTIFICATION</scope>
</reference>
<keyword evidence="7" id="KW-0372">Hormone</keyword>
<dbReference type="InterPro" id="IPR036817">
    <property type="entry name" value="Transthyretin/HIU_hydrolase_sf"/>
</dbReference>
<dbReference type="GO" id="GO:0005576">
    <property type="term" value="C:extracellular region"/>
    <property type="evidence" value="ECO:0007669"/>
    <property type="project" value="UniProtKB-SubCell"/>
</dbReference>
<comment type="similarity">
    <text evidence="2 9">Belongs to the transthyretin family.</text>
</comment>
<comment type="subcellular location">
    <subcellularLocation>
        <location evidence="1 9">Secreted</location>
    </subcellularLocation>
</comment>
<dbReference type="FunFam" id="2.60.40.180:FF:000002">
    <property type="entry name" value="Transthyretin"/>
    <property type="match status" value="1"/>
</dbReference>
<protein>
    <recommendedName>
        <fullName evidence="3 9">Transthyretin</fullName>
    </recommendedName>
</protein>
<dbReference type="GO" id="GO:0006144">
    <property type="term" value="P:purine nucleobase metabolic process"/>
    <property type="evidence" value="ECO:0007669"/>
    <property type="project" value="TreeGrafter"/>
</dbReference>
<dbReference type="Pfam" id="PF00576">
    <property type="entry name" value="Transthyretin"/>
    <property type="match status" value="1"/>
</dbReference>
<keyword evidence="12" id="KW-1185">Reference proteome</keyword>
<keyword evidence="4" id="KW-0813">Transport</keyword>
<dbReference type="PANTHER" id="PTHR10395:SF12">
    <property type="entry name" value="TRANSTHYRETIN"/>
    <property type="match status" value="1"/>
</dbReference>
<evidence type="ECO:0000256" key="5">
    <source>
        <dbReference type="ARBA" id="ARBA00022525"/>
    </source>
</evidence>
<dbReference type="Proteomes" id="UP000261540">
    <property type="component" value="Unplaced"/>
</dbReference>